<dbReference type="InterPro" id="IPR032675">
    <property type="entry name" value="LRR_dom_sf"/>
</dbReference>
<comment type="subcellular location">
    <subcellularLocation>
        <location evidence="1">Membrane</location>
        <topology evidence="1">Single-pass membrane protein</topology>
    </subcellularLocation>
</comment>
<dbReference type="EMBL" id="CACVKT020002176">
    <property type="protein sequence ID" value="CAC5376071.1"/>
    <property type="molecule type" value="Genomic_DNA"/>
</dbReference>
<dbReference type="PANTHER" id="PTHR24365">
    <property type="entry name" value="TOLL-LIKE RECEPTOR"/>
    <property type="match status" value="1"/>
</dbReference>
<feature type="signal peptide" evidence="10">
    <location>
        <begin position="1"/>
        <end position="18"/>
    </location>
</feature>
<keyword evidence="7 9" id="KW-0472">Membrane</keyword>
<feature type="chain" id="PRO_5027102696" evidence="10">
    <location>
        <begin position="19"/>
        <end position="761"/>
    </location>
</feature>
<accession>A0A6J8AXX5</accession>
<dbReference type="Proteomes" id="UP000507470">
    <property type="component" value="Unassembled WGS sequence"/>
</dbReference>
<dbReference type="SMART" id="SM00369">
    <property type="entry name" value="LRR_TYP"/>
    <property type="match status" value="5"/>
</dbReference>
<reference evidence="11 12" key="1">
    <citation type="submission" date="2020-06" db="EMBL/GenBank/DDBJ databases">
        <authorList>
            <person name="Li R."/>
            <person name="Bekaert M."/>
        </authorList>
    </citation>
    <scope>NUCLEOTIDE SEQUENCE [LARGE SCALE GENOMIC DNA]</scope>
    <source>
        <strain evidence="12">wild</strain>
    </source>
</reference>
<evidence type="ECO:0000256" key="10">
    <source>
        <dbReference type="SAM" id="SignalP"/>
    </source>
</evidence>
<keyword evidence="3 9" id="KW-0812">Transmembrane</keyword>
<keyword evidence="5" id="KW-0677">Repeat</keyword>
<evidence type="ECO:0000256" key="8">
    <source>
        <dbReference type="ARBA" id="ARBA00023180"/>
    </source>
</evidence>
<dbReference type="InterPro" id="IPR003591">
    <property type="entry name" value="Leu-rich_rpt_typical-subtyp"/>
</dbReference>
<evidence type="ECO:0000256" key="4">
    <source>
        <dbReference type="ARBA" id="ARBA00022729"/>
    </source>
</evidence>
<dbReference type="GO" id="GO:0007165">
    <property type="term" value="P:signal transduction"/>
    <property type="evidence" value="ECO:0007669"/>
    <property type="project" value="TreeGrafter"/>
</dbReference>
<feature type="transmembrane region" description="Helical" evidence="9">
    <location>
        <begin position="666"/>
        <end position="690"/>
    </location>
</feature>
<evidence type="ECO:0000256" key="3">
    <source>
        <dbReference type="ARBA" id="ARBA00022692"/>
    </source>
</evidence>
<keyword evidence="2" id="KW-0433">Leucine-rich repeat</keyword>
<sequence length="761" mass="87988">MPTLVYLIISVINVTVYAHNCRIKRQNDQTIADCTRLKLNDVPTGLPLNIAGLDLSYNQISMIKNNVFESFLNLTRLIMNFNNIYTIDGDVFKGLKQLRWLSMSHNQLNISSKIFDIVFRPLLNLQHLDIRFNRNERLDKKEPMVYPYFGNLSYLTDLYMDLAQKPLLRFSGFKKLLQLKTIKFAKCYLNQMSNETLVDLPSTITAIYFHECFGRISSVEADFLKPFPLLQIISMNGAAMPLGDALKFLHPLTQKNMTSITFKGIAPRTPKPVFITLEMVKYLQHICVKTLVIAECNIVGYEEKSLLTLEYPECLKNVVLSGNRFSIALGSHFIDLVTLMKKAINIRYFDLSYNAINFNNIEYCNLNVMENPSYRKEVYSKGCKIKSRTDTGNENCNSVFVKAQKVNESKVIISLPAKLTFLRVSHYMTSYTETEQKLFVTNTSNLRYVDFSYWQIKQFPEIYSDTPFNVKYMDISGLNASILIHETSVPVFQNVQTAILKNAMLGLTIGKNGKVFQLFPAVEKLDISYNNLWYLDEDAFETNSNLSIVNIAHNLLPAIPISVLDLPHLSKLDISYNRLQTINKTLRDWVDEKSNVGIFYLAIEGNSLKCTCDTSDFIRWLFSTNVIFDRVNKNFSCTLTNGSESNTVVVYRRFHEHFGNCNSKNWLRLGIGLLVAFVIFTVPFAVIFNFRWKITLWIYRNFKRVVEHRLERKFSYDIYLVICRRHASVGSRQFSSENRDFVAHESMRRGPRFPNWSSESR</sequence>
<keyword evidence="4 10" id="KW-0732">Signal</keyword>
<dbReference type="GO" id="GO:0038023">
    <property type="term" value="F:signaling receptor activity"/>
    <property type="evidence" value="ECO:0007669"/>
    <property type="project" value="TreeGrafter"/>
</dbReference>
<organism evidence="11 12">
    <name type="scientific">Mytilus coruscus</name>
    <name type="common">Sea mussel</name>
    <dbReference type="NCBI Taxonomy" id="42192"/>
    <lineage>
        <taxon>Eukaryota</taxon>
        <taxon>Metazoa</taxon>
        <taxon>Spiralia</taxon>
        <taxon>Lophotrochozoa</taxon>
        <taxon>Mollusca</taxon>
        <taxon>Bivalvia</taxon>
        <taxon>Autobranchia</taxon>
        <taxon>Pteriomorphia</taxon>
        <taxon>Mytilida</taxon>
        <taxon>Mytiloidea</taxon>
        <taxon>Mytilidae</taxon>
        <taxon>Mytilinae</taxon>
        <taxon>Mytilus</taxon>
    </lineage>
</organism>
<evidence type="ECO:0000256" key="6">
    <source>
        <dbReference type="ARBA" id="ARBA00022989"/>
    </source>
</evidence>
<name>A0A6J8AXX5_MYTCO</name>
<dbReference type="GO" id="GO:0005886">
    <property type="term" value="C:plasma membrane"/>
    <property type="evidence" value="ECO:0007669"/>
    <property type="project" value="TreeGrafter"/>
</dbReference>
<keyword evidence="8" id="KW-0325">Glycoprotein</keyword>
<gene>
    <name evidence="11" type="ORF">MCOR_12826</name>
</gene>
<evidence type="ECO:0000256" key="9">
    <source>
        <dbReference type="SAM" id="Phobius"/>
    </source>
</evidence>
<protein>
    <submittedName>
        <fullName evidence="11">Uncharacterized protein</fullName>
    </submittedName>
</protein>
<evidence type="ECO:0000313" key="12">
    <source>
        <dbReference type="Proteomes" id="UP000507470"/>
    </source>
</evidence>
<dbReference type="PANTHER" id="PTHR24365:SF530">
    <property type="entry name" value="MSTPROX-RELATED"/>
    <property type="match status" value="1"/>
</dbReference>
<evidence type="ECO:0000313" key="11">
    <source>
        <dbReference type="EMBL" id="CAC5376071.1"/>
    </source>
</evidence>
<evidence type="ECO:0000256" key="2">
    <source>
        <dbReference type="ARBA" id="ARBA00022614"/>
    </source>
</evidence>
<dbReference type="Pfam" id="PF13855">
    <property type="entry name" value="LRR_8"/>
    <property type="match status" value="2"/>
</dbReference>
<keyword evidence="12" id="KW-1185">Reference proteome</keyword>
<dbReference type="SUPFAM" id="SSF52058">
    <property type="entry name" value="L domain-like"/>
    <property type="match status" value="1"/>
</dbReference>
<evidence type="ECO:0000256" key="5">
    <source>
        <dbReference type="ARBA" id="ARBA00022737"/>
    </source>
</evidence>
<dbReference type="InterPro" id="IPR001611">
    <property type="entry name" value="Leu-rich_rpt"/>
</dbReference>
<dbReference type="Gene3D" id="3.80.10.10">
    <property type="entry name" value="Ribonuclease Inhibitor"/>
    <property type="match status" value="2"/>
</dbReference>
<keyword evidence="6 9" id="KW-1133">Transmembrane helix</keyword>
<proteinExistence type="predicted"/>
<evidence type="ECO:0000256" key="1">
    <source>
        <dbReference type="ARBA" id="ARBA00004167"/>
    </source>
</evidence>
<dbReference type="OrthoDB" id="6240959at2759"/>
<dbReference type="AlphaFoldDB" id="A0A6J8AXX5"/>
<evidence type="ECO:0000256" key="7">
    <source>
        <dbReference type="ARBA" id="ARBA00023136"/>
    </source>
</evidence>